<dbReference type="Proteomes" id="UP000095280">
    <property type="component" value="Unplaced"/>
</dbReference>
<evidence type="ECO:0000256" key="1">
    <source>
        <dbReference type="ARBA" id="ARBA00004141"/>
    </source>
</evidence>
<keyword evidence="9" id="KW-1185">Reference proteome</keyword>
<reference evidence="10" key="1">
    <citation type="submission" date="2016-11" db="UniProtKB">
        <authorList>
            <consortium name="WormBaseParasite"/>
        </authorList>
    </citation>
    <scope>IDENTIFICATION</scope>
</reference>
<dbReference type="WBParaSite" id="maker-unitig_35923-snap-gene-0.2-mRNA-1">
    <property type="protein sequence ID" value="maker-unitig_35923-snap-gene-0.2-mRNA-1"/>
    <property type="gene ID" value="maker-unitig_35923-snap-gene-0.2"/>
</dbReference>
<keyword evidence="4" id="KW-0106">Calcium</keyword>
<comment type="similarity">
    <text evidence="2 7">Belongs to the sodium:solute symporter (SSF) (TC 2.A.21) family.</text>
</comment>
<dbReference type="GO" id="GO:0005412">
    <property type="term" value="F:D-glucose:sodium symporter activity"/>
    <property type="evidence" value="ECO:0007669"/>
    <property type="project" value="TreeGrafter"/>
</dbReference>
<dbReference type="InterPro" id="IPR011992">
    <property type="entry name" value="EF-hand-dom_pair"/>
</dbReference>
<dbReference type="GO" id="GO:0005886">
    <property type="term" value="C:plasma membrane"/>
    <property type="evidence" value="ECO:0007669"/>
    <property type="project" value="TreeGrafter"/>
</dbReference>
<evidence type="ECO:0000256" key="8">
    <source>
        <dbReference type="SAM" id="MobiDB-lite"/>
    </source>
</evidence>
<keyword evidence="5" id="KW-1133">Transmembrane helix</keyword>
<comment type="subcellular location">
    <subcellularLocation>
        <location evidence="1">Membrane</location>
        <topology evidence="1">Multi-pass membrane protein</topology>
    </subcellularLocation>
</comment>
<keyword evidence="6" id="KW-0472">Membrane</keyword>
<dbReference type="InterPro" id="IPR001734">
    <property type="entry name" value="Na/solute_symporter"/>
</dbReference>
<dbReference type="InterPro" id="IPR038377">
    <property type="entry name" value="Na/Glc_symporter_sf"/>
</dbReference>
<evidence type="ECO:0000256" key="2">
    <source>
        <dbReference type="ARBA" id="ARBA00006434"/>
    </source>
</evidence>
<evidence type="ECO:0000256" key="7">
    <source>
        <dbReference type="RuleBase" id="RU362091"/>
    </source>
</evidence>
<feature type="region of interest" description="Disordered" evidence="8">
    <location>
        <begin position="93"/>
        <end position="119"/>
    </location>
</feature>
<proteinExistence type="inferred from homology"/>
<evidence type="ECO:0000256" key="5">
    <source>
        <dbReference type="ARBA" id="ARBA00022989"/>
    </source>
</evidence>
<evidence type="ECO:0000313" key="10">
    <source>
        <dbReference type="WBParaSite" id="maker-unitig_35923-snap-gene-0.2-mRNA-1"/>
    </source>
</evidence>
<dbReference type="Pfam" id="PF00474">
    <property type="entry name" value="SSF"/>
    <property type="match status" value="1"/>
</dbReference>
<feature type="region of interest" description="Disordered" evidence="8">
    <location>
        <begin position="271"/>
        <end position="294"/>
    </location>
</feature>
<accession>A0A1I8FIA8</accession>
<evidence type="ECO:0000256" key="6">
    <source>
        <dbReference type="ARBA" id="ARBA00023136"/>
    </source>
</evidence>
<organism evidence="9 10">
    <name type="scientific">Macrostomum lignano</name>
    <dbReference type="NCBI Taxonomy" id="282301"/>
    <lineage>
        <taxon>Eukaryota</taxon>
        <taxon>Metazoa</taxon>
        <taxon>Spiralia</taxon>
        <taxon>Lophotrochozoa</taxon>
        <taxon>Platyhelminthes</taxon>
        <taxon>Rhabditophora</taxon>
        <taxon>Macrostomorpha</taxon>
        <taxon>Macrostomida</taxon>
        <taxon>Macrostomidae</taxon>
        <taxon>Macrostomum</taxon>
    </lineage>
</organism>
<dbReference type="Gene3D" id="1.20.1730.10">
    <property type="entry name" value="Sodium/glucose cotransporter"/>
    <property type="match status" value="1"/>
</dbReference>
<feature type="region of interest" description="Disordered" evidence="8">
    <location>
        <begin position="137"/>
        <end position="184"/>
    </location>
</feature>
<dbReference type="AlphaFoldDB" id="A0A1I8FIA8"/>
<feature type="compositionally biased region" description="Pro residues" evidence="8">
    <location>
        <begin position="385"/>
        <end position="395"/>
    </location>
</feature>
<evidence type="ECO:0000313" key="9">
    <source>
        <dbReference type="Proteomes" id="UP000095280"/>
    </source>
</evidence>
<evidence type="ECO:0000256" key="3">
    <source>
        <dbReference type="ARBA" id="ARBA00022692"/>
    </source>
</evidence>
<dbReference type="PANTHER" id="PTHR11819">
    <property type="entry name" value="SOLUTE CARRIER FAMILY 5"/>
    <property type="match status" value="1"/>
</dbReference>
<evidence type="ECO:0000256" key="4">
    <source>
        <dbReference type="ARBA" id="ARBA00022837"/>
    </source>
</evidence>
<dbReference type="PROSITE" id="PS00018">
    <property type="entry name" value="EF_HAND_1"/>
    <property type="match status" value="1"/>
</dbReference>
<name>A0A1I8FIA8_9PLAT</name>
<sequence length="800" mass="87155">AFTMPGVHLKEAIAAASDADPAVCQLAGIISSVRSRICSRRRPHLLTNPPHLADSTRPLPSAHHPLTIRSPSLTIRSTNPLTYPLTVRPTVTPHHPLTVRPNHPLTVRPPSPHHLAHRPDPTIRFTIQPHHPLTVRPTIWLSRPPPSAHQSPQPSDHRPPPNPNHNPASSGPVYTVRPTVPPTIRSPVRPTICSPVAPTICLTRPPTICQPSPHHLLTIRPINLDHRPPHHLLTRPHHPLNVRPTIFSTHPPHHLLTVAPPTICCTIHGQPSDHRPPNHLAAPSAPPSDHRPAPPICSAIAPTIRSPSAHHSDHPLYTVRPQLEVYAGSLIIQNTMGLGPGAVHHGCCWHDDCNLTLLSKASSLCLGAGVLAVMSIDSIGGPRQPAEPLPSPRTSPAPTADYDNSTLGAARPAGLPQCCATSPTPDYPWLGAFFGRQHPVRLGTGRQRGRGFLKTLPLLLMISSPGMVSRFTNADIVACVNASACERLCGIPEGLQQLRGVMIAAMLAALISSITSIFNSGGTLFTIDLWLRLAPAAGEVEKVIVGSCSSWPLTVIGVLWLPIVRTSGGGQLVREGGQRPAPIASVHFLHFGISAVRLRSADHDRAISLLTKPPWTGSSRRAFRFFLRWFCGFSDDDNGGAATEEERKAAADTAEAAAGAASCTLTAMGSRLAKQQKEEINKLVTKLSLSDEDRDYTVDTFRKFCRFNRKTMSRDDFKDFLAMMNMTSYNELAHQRGVPVLRHPMPTSYSTFIDRDSSGCIELAEIRRYYHDLATSRAYLVGARDSRQLTDRDIDKLFSR</sequence>
<keyword evidence="3" id="KW-0812">Transmembrane</keyword>
<protein>
    <submittedName>
        <fullName evidence="10">EF-hand domain-containing protein</fullName>
    </submittedName>
</protein>
<dbReference type="InterPro" id="IPR018247">
    <property type="entry name" value="EF_Hand_1_Ca_BS"/>
</dbReference>
<dbReference type="SUPFAM" id="SSF47473">
    <property type="entry name" value="EF-hand"/>
    <property type="match status" value="1"/>
</dbReference>
<feature type="compositionally biased region" description="Low complexity" evidence="8">
    <location>
        <begin position="165"/>
        <end position="184"/>
    </location>
</feature>
<dbReference type="PANTHER" id="PTHR11819:SF196">
    <property type="entry name" value="SODIUM_GLUCOSE COTRANSPORTER 4"/>
    <property type="match status" value="1"/>
</dbReference>
<feature type="region of interest" description="Disordered" evidence="8">
    <location>
        <begin position="381"/>
        <end position="402"/>
    </location>
</feature>